<gene>
    <name evidence="2" type="ORF">GCM10007968_08260</name>
</gene>
<dbReference type="Proteomes" id="UP000654670">
    <property type="component" value="Unassembled WGS sequence"/>
</dbReference>
<evidence type="ECO:0000313" key="2">
    <source>
        <dbReference type="EMBL" id="GGL46526.1"/>
    </source>
</evidence>
<keyword evidence="1" id="KW-0812">Transmembrane</keyword>
<keyword evidence="1" id="KW-0472">Membrane</keyword>
<dbReference type="EMBL" id="BMOK01000003">
    <property type="protein sequence ID" value="GGL46526.1"/>
    <property type="molecule type" value="Genomic_DNA"/>
</dbReference>
<protein>
    <submittedName>
        <fullName evidence="2">Uncharacterized protein</fullName>
    </submittedName>
</protein>
<accession>A0A917RZ97</accession>
<comment type="caution">
    <text evidence="2">The sequence shown here is derived from an EMBL/GenBank/DDBJ whole genome shotgun (WGS) entry which is preliminary data.</text>
</comment>
<organism evidence="2 3">
    <name type="scientific">Sporolactobacillus putidus</name>
    <dbReference type="NCBI Taxonomy" id="492735"/>
    <lineage>
        <taxon>Bacteria</taxon>
        <taxon>Bacillati</taxon>
        <taxon>Bacillota</taxon>
        <taxon>Bacilli</taxon>
        <taxon>Bacillales</taxon>
        <taxon>Sporolactobacillaceae</taxon>
        <taxon>Sporolactobacillus</taxon>
    </lineage>
</organism>
<keyword evidence="1" id="KW-1133">Transmembrane helix</keyword>
<name>A0A917RZ97_9BACL</name>
<dbReference type="AlphaFoldDB" id="A0A917RZ97"/>
<proteinExistence type="predicted"/>
<reference evidence="2" key="1">
    <citation type="journal article" date="2014" name="Int. J. Syst. Evol. Microbiol.">
        <title>Complete genome sequence of Corynebacterium casei LMG S-19264T (=DSM 44701T), isolated from a smear-ripened cheese.</title>
        <authorList>
            <consortium name="US DOE Joint Genome Institute (JGI-PGF)"/>
            <person name="Walter F."/>
            <person name="Albersmeier A."/>
            <person name="Kalinowski J."/>
            <person name="Ruckert C."/>
        </authorList>
    </citation>
    <scope>NUCLEOTIDE SEQUENCE</scope>
    <source>
        <strain evidence="2">JCM 15325</strain>
    </source>
</reference>
<evidence type="ECO:0000313" key="3">
    <source>
        <dbReference type="Proteomes" id="UP000654670"/>
    </source>
</evidence>
<sequence length="55" mass="5989">MATSSGPSYTYQSIVNAFIFGSGTALIAAVLGTFFAVMIHRKWIYAERLVNVTIC</sequence>
<keyword evidence="3" id="KW-1185">Reference proteome</keyword>
<evidence type="ECO:0000256" key="1">
    <source>
        <dbReference type="SAM" id="Phobius"/>
    </source>
</evidence>
<feature type="transmembrane region" description="Helical" evidence="1">
    <location>
        <begin position="14"/>
        <end position="39"/>
    </location>
</feature>
<reference evidence="2" key="2">
    <citation type="submission" date="2020-09" db="EMBL/GenBank/DDBJ databases">
        <authorList>
            <person name="Sun Q."/>
            <person name="Ohkuma M."/>
        </authorList>
    </citation>
    <scope>NUCLEOTIDE SEQUENCE</scope>
    <source>
        <strain evidence="2">JCM 15325</strain>
    </source>
</reference>